<accession>A0A2T2NU55</accession>
<sequence>MTEGAEPVQGAWAETAVSRAAVGVRWACGGHAVGMRWACRRPFLVEEERVRYAGTLEGVRGGQGGQGGRRSEADGRRPEPGRPGQPRAPREPRGTRSGRMPVWGLGSGIRAFVTRQQFDTSSLKFATGAVAGLGSQKLCLRAANLRKASTASVRGADGPWRN</sequence>
<organism evidence="2 3">
    <name type="scientific">Corynespora cassiicola Philippines</name>
    <dbReference type="NCBI Taxonomy" id="1448308"/>
    <lineage>
        <taxon>Eukaryota</taxon>
        <taxon>Fungi</taxon>
        <taxon>Dikarya</taxon>
        <taxon>Ascomycota</taxon>
        <taxon>Pezizomycotina</taxon>
        <taxon>Dothideomycetes</taxon>
        <taxon>Pleosporomycetidae</taxon>
        <taxon>Pleosporales</taxon>
        <taxon>Corynesporascaceae</taxon>
        <taxon>Corynespora</taxon>
    </lineage>
</organism>
<feature type="compositionally biased region" description="Gly residues" evidence="1">
    <location>
        <begin position="59"/>
        <end position="68"/>
    </location>
</feature>
<feature type="compositionally biased region" description="Basic and acidic residues" evidence="1">
    <location>
        <begin position="69"/>
        <end position="80"/>
    </location>
</feature>
<reference evidence="2 3" key="1">
    <citation type="journal article" date="2018" name="Front. Microbiol.">
        <title>Genome-Wide Analysis of Corynespora cassiicola Leaf Fall Disease Putative Effectors.</title>
        <authorList>
            <person name="Lopez D."/>
            <person name="Ribeiro S."/>
            <person name="Label P."/>
            <person name="Fumanal B."/>
            <person name="Venisse J.S."/>
            <person name="Kohler A."/>
            <person name="de Oliveira R.R."/>
            <person name="Labutti K."/>
            <person name="Lipzen A."/>
            <person name="Lail K."/>
            <person name="Bauer D."/>
            <person name="Ohm R.A."/>
            <person name="Barry K.W."/>
            <person name="Spatafora J."/>
            <person name="Grigoriev I.V."/>
            <person name="Martin F.M."/>
            <person name="Pujade-Renaud V."/>
        </authorList>
    </citation>
    <scope>NUCLEOTIDE SEQUENCE [LARGE SCALE GENOMIC DNA]</scope>
    <source>
        <strain evidence="2 3">Philippines</strain>
    </source>
</reference>
<keyword evidence="3" id="KW-1185">Reference proteome</keyword>
<dbReference type="Proteomes" id="UP000240883">
    <property type="component" value="Unassembled WGS sequence"/>
</dbReference>
<evidence type="ECO:0000313" key="2">
    <source>
        <dbReference type="EMBL" id="PSN68899.1"/>
    </source>
</evidence>
<dbReference type="EMBL" id="KZ678133">
    <property type="protein sequence ID" value="PSN68899.1"/>
    <property type="molecule type" value="Genomic_DNA"/>
</dbReference>
<evidence type="ECO:0000256" key="1">
    <source>
        <dbReference type="SAM" id="MobiDB-lite"/>
    </source>
</evidence>
<gene>
    <name evidence="2" type="ORF">BS50DRAFT_327490</name>
</gene>
<feature type="region of interest" description="Disordered" evidence="1">
    <location>
        <begin position="55"/>
        <end position="101"/>
    </location>
</feature>
<evidence type="ECO:0000313" key="3">
    <source>
        <dbReference type="Proteomes" id="UP000240883"/>
    </source>
</evidence>
<name>A0A2T2NU55_CORCC</name>
<protein>
    <submittedName>
        <fullName evidence="2">Uncharacterized protein</fullName>
    </submittedName>
</protein>
<proteinExistence type="predicted"/>
<dbReference type="AlphaFoldDB" id="A0A2T2NU55"/>